<evidence type="ECO:0000256" key="1">
    <source>
        <dbReference type="ARBA" id="ARBA00007179"/>
    </source>
</evidence>
<evidence type="ECO:0000256" key="3">
    <source>
        <dbReference type="PIRSR" id="PIRSR607822-1"/>
    </source>
</evidence>
<dbReference type="GO" id="GO:0005975">
    <property type="term" value="P:carbohydrate metabolic process"/>
    <property type="evidence" value="ECO:0007669"/>
    <property type="project" value="InterPro"/>
</dbReference>
<dbReference type="SUPFAM" id="SSF158745">
    <property type="entry name" value="LanC-like"/>
    <property type="match status" value="1"/>
</dbReference>
<dbReference type="InterPro" id="IPR020464">
    <property type="entry name" value="LanC-like_prot_euk"/>
</dbReference>
<evidence type="ECO:0000313" key="5">
    <source>
        <dbReference type="EMBL" id="SSX26983.1"/>
    </source>
</evidence>
<keyword evidence="3" id="KW-0862">Zinc</keyword>
<dbReference type="Gene3D" id="1.50.10.10">
    <property type="match status" value="1"/>
</dbReference>
<dbReference type="PRINTS" id="PR01951">
    <property type="entry name" value="LANCEUKARYTE"/>
</dbReference>
<dbReference type="GO" id="GO:0005886">
    <property type="term" value="C:plasma membrane"/>
    <property type="evidence" value="ECO:0007669"/>
    <property type="project" value="TreeGrafter"/>
</dbReference>
<dbReference type="PANTHER" id="PTHR12736:SF7">
    <property type="entry name" value="LANC-LIKE PROTEIN 3"/>
    <property type="match status" value="1"/>
</dbReference>
<reference evidence="4" key="1">
    <citation type="submission" date="2018-04" db="EMBL/GenBank/DDBJ databases">
        <authorList>
            <person name="Go L.Y."/>
            <person name="Mitchell J.A."/>
        </authorList>
    </citation>
    <scope>NUCLEOTIDE SEQUENCE</scope>
    <source>
        <tissue evidence="4">Whole organism</tissue>
    </source>
</reference>
<dbReference type="PANTHER" id="PTHR12736">
    <property type="entry name" value="LANC-LIKE PROTEIN"/>
    <property type="match status" value="1"/>
</dbReference>
<dbReference type="PRINTS" id="PR01950">
    <property type="entry name" value="LANCSUPER"/>
</dbReference>
<sequence>MTQRHFENPFQDYKSDFNVQVPETQILLMIKNYVADILLHQKEIINADRRGDLYVGCSGIAFMFLKLSQSKVAAEFPDAIKYAKNFIDHSKHMSQRYLKRDSEKVSFLCGNAGIYAVSAMISKSMNDKVNLNQDLKIFSEGHAICSQNLIFNDYGNDEILFGRAGYLSGMYWLNSCFSQEKYFTDDQIFDVCKKMFESGEKYSMQHKSQIPLMYECYGDQYIGAAHGICAIYHMFLQSSRIMESQNYLHTIKTSIDYLLSLQSVDGNFPAAMDEAQVGARGYRLVHWCHGAPGVVYLFIKAYLVFKEEKYLDACQKCSDLVWKKGLLLKGPGICHGIAGNGYVHLVMYRLTGDKLYLYRAVKFAEFLTNETFLRQAKTPDHPFSLYEGTAGTISFLVDLLEPDKTSFPFMDVF</sequence>
<comment type="similarity">
    <text evidence="1">Belongs to the LanC-like protein family.</text>
</comment>
<protein>
    <recommendedName>
        <fullName evidence="2">LanC-like protein 3 homolog</fullName>
    </recommendedName>
</protein>
<dbReference type="FunFam" id="1.50.10.10:FF:000012">
    <property type="entry name" value="LanC-like protein 3"/>
    <property type="match status" value="1"/>
</dbReference>
<keyword evidence="3" id="KW-0479">Metal-binding</keyword>
<proteinExistence type="inferred from homology"/>
<name>A0A336KPA9_CULSO</name>
<dbReference type="EMBL" id="UFQS01000752">
    <property type="protein sequence ID" value="SSX06636.1"/>
    <property type="molecule type" value="Genomic_DNA"/>
</dbReference>
<accession>A0A336KPA9</accession>
<dbReference type="GO" id="GO:0046872">
    <property type="term" value="F:metal ion binding"/>
    <property type="evidence" value="ECO:0007669"/>
    <property type="project" value="UniProtKB-KW"/>
</dbReference>
<dbReference type="InterPro" id="IPR012341">
    <property type="entry name" value="6hp_glycosidase-like_sf"/>
</dbReference>
<gene>
    <name evidence="4" type="primary">CSON014052</name>
</gene>
<feature type="binding site" evidence="3">
    <location>
        <position position="335"/>
    </location>
    <ligand>
        <name>Zn(2+)</name>
        <dbReference type="ChEBI" id="CHEBI:29105"/>
    </ligand>
</feature>
<reference evidence="5" key="2">
    <citation type="submission" date="2018-07" db="EMBL/GenBank/DDBJ databases">
        <authorList>
            <person name="Quirk P.G."/>
            <person name="Krulwich T.A."/>
        </authorList>
    </citation>
    <scope>NUCLEOTIDE SEQUENCE</scope>
</reference>
<dbReference type="CDD" id="cd04794">
    <property type="entry name" value="euk_LANCL"/>
    <property type="match status" value="1"/>
</dbReference>
<dbReference type="InterPro" id="IPR007822">
    <property type="entry name" value="LANC-like"/>
</dbReference>
<dbReference type="EMBL" id="UFQT01000752">
    <property type="protein sequence ID" value="SSX26983.1"/>
    <property type="molecule type" value="Genomic_DNA"/>
</dbReference>
<organism evidence="4">
    <name type="scientific">Culicoides sonorensis</name>
    <name type="common">Biting midge</name>
    <dbReference type="NCBI Taxonomy" id="179676"/>
    <lineage>
        <taxon>Eukaryota</taxon>
        <taxon>Metazoa</taxon>
        <taxon>Ecdysozoa</taxon>
        <taxon>Arthropoda</taxon>
        <taxon>Hexapoda</taxon>
        <taxon>Insecta</taxon>
        <taxon>Pterygota</taxon>
        <taxon>Neoptera</taxon>
        <taxon>Endopterygota</taxon>
        <taxon>Diptera</taxon>
        <taxon>Nematocera</taxon>
        <taxon>Chironomoidea</taxon>
        <taxon>Ceratopogonidae</taxon>
        <taxon>Ceratopogoninae</taxon>
        <taxon>Culicoides</taxon>
        <taxon>Monoculicoides</taxon>
    </lineage>
</organism>
<dbReference type="GO" id="GO:0031179">
    <property type="term" value="P:peptide modification"/>
    <property type="evidence" value="ECO:0007669"/>
    <property type="project" value="InterPro"/>
</dbReference>
<feature type="binding site" evidence="3">
    <location>
        <position position="334"/>
    </location>
    <ligand>
        <name>Zn(2+)</name>
        <dbReference type="ChEBI" id="CHEBI:29105"/>
    </ligand>
</feature>
<dbReference type="VEuPathDB" id="VectorBase:CSON014052"/>
<evidence type="ECO:0000313" key="4">
    <source>
        <dbReference type="EMBL" id="SSX06636.1"/>
    </source>
</evidence>
<dbReference type="AlphaFoldDB" id="A0A336KPA9"/>
<dbReference type="SMART" id="SM01260">
    <property type="entry name" value="LANC_like"/>
    <property type="match status" value="1"/>
</dbReference>
<dbReference type="OMA" id="GTSAIMH"/>
<feature type="binding site" evidence="3">
    <location>
        <position position="288"/>
    </location>
    <ligand>
        <name>Zn(2+)</name>
        <dbReference type="ChEBI" id="CHEBI:29105"/>
    </ligand>
</feature>
<dbReference type="Pfam" id="PF05147">
    <property type="entry name" value="LANC_like"/>
    <property type="match status" value="1"/>
</dbReference>
<evidence type="ECO:0000256" key="2">
    <source>
        <dbReference type="ARBA" id="ARBA00069999"/>
    </source>
</evidence>